<dbReference type="AlphaFoldDB" id="A0AB37ULI5"/>
<feature type="transmembrane region" description="Helical" evidence="1">
    <location>
        <begin position="335"/>
        <end position="361"/>
    </location>
</feature>
<sequence>MIVTRQRLFLFIIALLLIVLSWWQIAAARTGLIVQSLSRDGIPMLYVAPVRSPKIPGVLIAHGFAGSKQLMLGYAYTLADAGYAVMLWDFSGHGANSKPLARSSLQADLDTAYKALLAQPRVDPQRVAVLGHSMGSGAAMTAAIQQSDRFTATVAISPTRAAVTPQVPANLQLQAGNWEPRFVATAQQLLQQAGGESQGRSLVIVPNAEHITILFRQASHQAAKTWLDRSFGIQNSSNYIDNRMTWYGVHLFAWLLILGAVAPTILSETTLRQPPRVWQRFPARGVSDLLFQAAIQAHNSDTVSKSDRLKSWIGLILSPLGAIGILALLNRNTDIASLGGVLVGGALGIWFYAAGIVWLLANLRLPRLTLAGLGLGLGLFLLLWVAFGAMAQVVWLQWWLVPVRLQLWLWLSLLCFPWLLASGIAQRQSSLKSRFIWWLGQSLVLVIGLSATIQMLPQIGFIFLLLPIFPLFLAMFAIASASVKDVWAYAIGCSLFFSWAIAAAFPLVG</sequence>
<keyword evidence="1" id="KW-1133">Transmembrane helix</keyword>
<feature type="transmembrane region" description="Helical" evidence="1">
    <location>
        <begin position="244"/>
        <end position="266"/>
    </location>
</feature>
<evidence type="ECO:0000313" key="4">
    <source>
        <dbReference type="Proteomes" id="UP000282574"/>
    </source>
</evidence>
<dbReference type="RefSeq" id="WP_181246473.1">
    <property type="nucleotide sequence ID" value="NZ_JAVKZF010000002.1"/>
</dbReference>
<feature type="transmembrane region" description="Helical" evidence="1">
    <location>
        <begin position="373"/>
        <end position="395"/>
    </location>
</feature>
<dbReference type="Pfam" id="PF12146">
    <property type="entry name" value="Hydrolase_4"/>
    <property type="match status" value="1"/>
</dbReference>
<name>A0AB37ULI5_9CYAN</name>
<dbReference type="EMBL" id="RSCK01000016">
    <property type="protein sequence ID" value="RUT12288.1"/>
    <property type="molecule type" value="Genomic_DNA"/>
</dbReference>
<dbReference type="SUPFAM" id="SSF53474">
    <property type="entry name" value="alpha/beta-Hydrolases"/>
    <property type="match status" value="1"/>
</dbReference>
<feature type="transmembrane region" description="Helical" evidence="1">
    <location>
        <begin position="486"/>
        <end position="508"/>
    </location>
</feature>
<evidence type="ECO:0000313" key="3">
    <source>
        <dbReference type="EMBL" id="RUT12288.1"/>
    </source>
</evidence>
<dbReference type="Proteomes" id="UP000282574">
    <property type="component" value="Unassembled WGS sequence"/>
</dbReference>
<keyword evidence="1" id="KW-0812">Transmembrane</keyword>
<gene>
    <name evidence="3" type="ORF">DSM107010_25020</name>
</gene>
<evidence type="ECO:0000256" key="1">
    <source>
        <dbReference type="SAM" id="Phobius"/>
    </source>
</evidence>
<dbReference type="InterPro" id="IPR050261">
    <property type="entry name" value="FrsA_esterase"/>
</dbReference>
<dbReference type="Gene3D" id="3.40.50.1820">
    <property type="entry name" value="alpha/beta hydrolase"/>
    <property type="match status" value="1"/>
</dbReference>
<feature type="transmembrane region" description="Helical" evidence="1">
    <location>
        <begin position="459"/>
        <end position="479"/>
    </location>
</feature>
<dbReference type="InterPro" id="IPR029058">
    <property type="entry name" value="AB_hydrolase_fold"/>
</dbReference>
<evidence type="ECO:0000259" key="2">
    <source>
        <dbReference type="Pfam" id="PF12146"/>
    </source>
</evidence>
<dbReference type="InterPro" id="IPR022742">
    <property type="entry name" value="Hydrolase_4"/>
</dbReference>
<organism evidence="3 4">
    <name type="scientific">Chroococcidiopsis cubana SAG 39.79</name>
    <dbReference type="NCBI Taxonomy" id="388085"/>
    <lineage>
        <taxon>Bacteria</taxon>
        <taxon>Bacillati</taxon>
        <taxon>Cyanobacteriota</taxon>
        <taxon>Cyanophyceae</taxon>
        <taxon>Chroococcidiopsidales</taxon>
        <taxon>Chroococcidiopsidaceae</taxon>
        <taxon>Chroococcidiopsis</taxon>
    </lineage>
</organism>
<feature type="transmembrane region" description="Helical" evidence="1">
    <location>
        <begin position="312"/>
        <end position="329"/>
    </location>
</feature>
<keyword evidence="4" id="KW-1185">Reference proteome</keyword>
<accession>A0AB37ULI5</accession>
<proteinExistence type="predicted"/>
<dbReference type="PANTHER" id="PTHR22946">
    <property type="entry name" value="DIENELACTONE HYDROLASE DOMAIN-CONTAINING PROTEIN-RELATED"/>
    <property type="match status" value="1"/>
</dbReference>
<comment type="caution">
    <text evidence="3">The sequence shown here is derived from an EMBL/GenBank/DDBJ whole genome shotgun (WGS) entry which is preliminary data.</text>
</comment>
<reference evidence="3 4" key="1">
    <citation type="journal article" date="2019" name="Genome Biol. Evol.">
        <title>Day and night: Metabolic profiles and evolutionary relationships of six axenic non-marine cyanobacteria.</title>
        <authorList>
            <person name="Will S.E."/>
            <person name="Henke P."/>
            <person name="Boedeker C."/>
            <person name="Huang S."/>
            <person name="Brinkmann H."/>
            <person name="Rohde M."/>
            <person name="Jarek M."/>
            <person name="Friedl T."/>
            <person name="Seufert S."/>
            <person name="Schumacher M."/>
            <person name="Overmann J."/>
            <person name="Neumann-Schaal M."/>
            <person name="Petersen J."/>
        </authorList>
    </citation>
    <scope>NUCLEOTIDE SEQUENCE [LARGE SCALE GENOMIC DNA]</scope>
    <source>
        <strain evidence="3 4">SAG 39.79</strain>
    </source>
</reference>
<keyword evidence="1" id="KW-0472">Membrane</keyword>
<feature type="domain" description="Serine aminopeptidase S33" evidence="2">
    <location>
        <begin position="58"/>
        <end position="178"/>
    </location>
</feature>
<feature type="transmembrane region" description="Helical" evidence="1">
    <location>
        <begin position="436"/>
        <end position="453"/>
    </location>
</feature>
<feature type="transmembrane region" description="Helical" evidence="1">
    <location>
        <begin position="407"/>
        <end position="424"/>
    </location>
</feature>
<protein>
    <recommendedName>
        <fullName evidence="2">Serine aminopeptidase S33 domain-containing protein</fullName>
    </recommendedName>
</protein>